<keyword evidence="3 6" id="KW-0812">Transmembrane</keyword>
<evidence type="ECO:0000313" key="7">
    <source>
        <dbReference type="EMBL" id="GAA5131665.1"/>
    </source>
</evidence>
<feature type="transmembrane region" description="Helical" evidence="6">
    <location>
        <begin position="45"/>
        <end position="68"/>
    </location>
</feature>
<feature type="transmembrane region" description="Helical" evidence="6">
    <location>
        <begin position="328"/>
        <end position="348"/>
    </location>
</feature>
<feature type="transmembrane region" description="Helical" evidence="6">
    <location>
        <begin position="208"/>
        <end position="227"/>
    </location>
</feature>
<evidence type="ECO:0000313" key="8">
    <source>
        <dbReference type="Proteomes" id="UP001500804"/>
    </source>
</evidence>
<keyword evidence="8" id="KW-1185">Reference proteome</keyword>
<keyword evidence="2" id="KW-1003">Cell membrane</keyword>
<keyword evidence="5 6" id="KW-0472">Membrane</keyword>
<keyword evidence="4 6" id="KW-1133">Transmembrane helix</keyword>
<feature type="transmembrane region" description="Helical" evidence="6">
    <location>
        <begin position="354"/>
        <end position="374"/>
    </location>
</feature>
<evidence type="ECO:0000256" key="2">
    <source>
        <dbReference type="ARBA" id="ARBA00022475"/>
    </source>
</evidence>
<comment type="subcellular location">
    <subcellularLocation>
        <location evidence="1">Cell membrane</location>
        <topology evidence="1">Multi-pass membrane protein</topology>
    </subcellularLocation>
</comment>
<dbReference type="PANTHER" id="PTHR30250">
    <property type="entry name" value="PST FAMILY PREDICTED COLANIC ACID TRANSPORTER"/>
    <property type="match status" value="1"/>
</dbReference>
<comment type="caution">
    <text evidence="7">The sequence shown here is derived from an EMBL/GenBank/DDBJ whole genome shotgun (WGS) entry which is preliminary data.</text>
</comment>
<name>A0ABP9NUF2_9PSEU</name>
<evidence type="ECO:0008006" key="9">
    <source>
        <dbReference type="Google" id="ProtNLM"/>
    </source>
</evidence>
<evidence type="ECO:0000256" key="6">
    <source>
        <dbReference type="SAM" id="Phobius"/>
    </source>
</evidence>
<organism evidence="7 8">
    <name type="scientific">Pseudonocardia adelaidensis</name>
    <dbReference type="NCBI Taxonomy" id="648754"/>
    <lineage>
        <taxon>Bacteria</taxon>
        <taxon>Bacillati</taxon>
        <taxon>Actinomycetota</taxon>
        <taxon>Actinomycetes</taxon>
        <taxon>Pseudonocardiales</taxon>
        <taxon>Pseudonocardiaceae</taxon>
        <taxon>Pseudonocardia</taxon>
    </lineage>
</organism>
<accession>A0ABP9NUF2</accession>
<sequence>MMGRVPPPPELDAPTVEFDAVTAPLSLSGAAKDGWRAPQHRDGMALVLSSAASSGIGMLFWVLAARLFDPTTVGLNSTAISAMTLLGSAAHLNLGNAILRFVPVAERRGRIVAGCFAVGIGVAAVLGLAFALGAGVWAPELVAAVGYPALIGFFVISTPLYTVFVLQDAALTAIKRADLVLWENLVFSLLKVVLLAVGAWLAMRSGIAVGWVVATLLVVLVVTSWLVRAVRTAAPPTVVHPVTVRDLGEFVGADYAGNIFWQAAVFGLPLVVINLAGPDGAAVYGVVWQIAFAFYLVAIGMGKSMVAHNAAADRAGADRARRGMERKALTLIVPGAAVTALASYPILWVFGGTYAQTGTLLLALLVLSAIPNVVTNSTVWEARVSRRRSVLVGQPAALCALVMIGTAVLVPMMGITGAGWAWLGAQCVVAAAVLLRRRMARSPETA</sequence>
<feature type="transmembrane region" description="Helical" evidence="6">
    <location>
        <begin position="80"/>
        <end position="99"/>
    </location>
</feature>
<gene>
    <name evidence="7" type="ORF">GCM10023320_55210</name>
</gene>
<feature type="transmembrane region" description="Helical" evidence="6">
    <location>
        <begin position="419"/>
        <end position="435"/>
    </location>
</feature>
<dbReference type="InterPro" id="IPR050833">
    <property type="entry name" value="Poly_Biosynth_Transport"/>
</dbReference>
<feature type="transmembrane region" description="Helical" evidence="6">
    <location>
        <begin position="144"/>
        <end position="167"/>
    </location>
</feature>
<dbReference type="Proteomes" id="UP001500804">
    <property type="component" value="Unassembled WGS sequence"/>
</dbReference>
<feature type="transmembrane region" description="Helical" evidence="6">
    <location>
        <begin position="281"/>
        <end position="299"/>
    </location>
</feature>
<proteinExistence type="predicted"/>
<feature type="transmembrane region" description="Helical" evidence="6">
    <location>
        <begin position="179"/>
        <end position="202"/>
    </location>
</feature>
<evidence type="ECO:0000256" key="3">
    <source>
        <dbReference type="ARBA" id="ARBA00022692"/>
    </source>
</evidence>
<evidence type="ECO:0000256" key="4">
    <source>
        <dbReference type="ARBA" id="ARBA00022989"/>
    </source>
</evidence>
<dbReference type="EMBL" id="BAABJO010000024">
    <property type="protein sequence ID" value="GAA5131665.1"/>
    <property type="molecule type" value="Genomic_DNA"/>
</dbReference>
<dbReference type="PANTHER" id="PTHR30250:SF11">
    <property type="entry name" value="O-ANTIGEN TRANSPORTER-RELATED"/>
    <property type="match status" value="1"/>
</dbReference>
<feature type="transmembrane region" description="Helical" evidence="6">
    <location>
        <begin position="395"/>
        <end position="413"/>
    </location>
</feature>
<evidence type="ECO:0000256" key="1">
    <source>
        <dbReference type="ARBA" id="ARBA00004651"/>
    </source>
</evidence>
<feature type="transmembrane region" description="Helical" evidence="6">
    <location>
        <begin position="111"/>
        <end position="138"/>
    </location>
</feature>
<evidence type="ECO:0000256" key="5">
    <source>
        <dbReference type="ARBA" id="ARBA00023136"/>
    </source>
</evidence>
<reference evidence="8" key="1">
    <citation type="journal article" date="2019" name="Int. J. Syst. Evol. Microbiol.">
        <title>The Global Catalogue of Microorganisms (GCM) 10K type strain sequencing project: providing services to taxonomists for standard genome sequencing and annotation.</title>
        <authorList>
            <consortium name="The Broad Institute Genomics Platform"/>
            <consortium name="The Broad Institute Genome Sequencing Center for Infectious Disease"/>
            <person name="Wu L."/>
            <person name="Ma J."/>
        </authorList>
    </citation>
    <scope>NUCLEOTIDE SEQUENCE [LARGE SCALE GENOMIC DNA]</scope>
    <source>
        <strain evidence="8">JCM 18302</strain>
    </source>
</reference>
<feature type="transmembrane region" description="Helical" evidence="6">
    <location>
        <begin position="255"/>
        <end position="275"/>
    </location>
</feature>
<protein>
    <recommendedName>
        <fullName evidence="9">O-antigen/teichoic acid export membrane protein</fullName>
    </recommendedName>
</protein>